<keyword evidence="5 12" id="KW-0808">Transferase</keyword>
<gene>
    <name evidence="12" type="primary">murA</name>
    <name evidence="14" type="ORF">J3A84_11280</name>
</gene>
<evidence type="ECO:0000256" key="11">
    <source>
        <dbReference type="ARBA" id="ARBA00047527"/>
    </source>
</evidence>
<feature type="domain" description="Enolpyruvate transferase" evidence="13">
    <location>
        <begin position="8"/>
        <end position="406"/>
    </location>
</feature>
<comment type="similarity">
    <text evidence="10 12">Belongs to the EPSP synthase family. MurA subfamily.</text>
</comment>
<evidence type="ECO:0000259" key="13">
    <source>
        <dbReference type="Pfam" id="PF00275"/>
    </source>
</evidence>
<feature type="active site" description="Proton donor" evidence="12">
    <location>
        <position position="117"/>
    </location>
</feature>
<dbReference type="NCBIfam" id="NF009470">
    <property type="entry name" value="PRK12830.1"/>
    <property type="match status" value="1"/>
</dbReference>
<dbReference type="EMBL" id="JAFNJU010000008">
    <property type="protein sequence ID" value="MBO1265617.1"/>
    <property type="molecule type" value="Genomic_DNA"/>
</dbReference>
<dbReference type="SUPFAM" id="SSF55205">
    <property type="entry name" value="EPT/RTPC-like"/>
    <property type="match status" value="1"/>
</dbReference>
<dbReference type="GO" id="GO:0071555">
    <property type="term" value="P:cell wall organization"/>
    <property type="evidence" value="ECO:0007669"/>
    <property type="project" value="UniProtKB-KW"/>
</dbReference>
<dbReference type="NCBIfam" id="TIGR01072">
    <property type="entry name" value="murA"/>
    <property type="match status" value="1"/>
</dbReference>
<dbReference type="Gene3D" id="3.65.10.10">
    <property type="entry name" value="Enolpyruvate transferase domain"/>
    <property type="match status" value="2"/>
</dbReference>
<dbReference type="Pfam" id="PF00275">
    <property type="entry name" value="EPSP_synthase"/>
    <property type="match status" value="1"/>
</dbReference>
<dbReference type="HAMAP" id="MF_00111">
    <property type="entry name" value="MurA"/>
    <property type="match status" value="1"/>
</dbReference>
<comment type="function">
    <text evidence="12">Cell wall formation. Adds enolpyruvyl to UDP-N-acetylglucosamine.</text>
</comment>
<comment type="caution">
    <text evidence="12">Lacks conserved residue(s) required for the propagation of feature annotation.</text>
</comment>
<dbReference type="InterPro" id="IPR013792">
    <property type="entry name" value="RNA3'P_cycl/enolpyr_Trfase_a/b"/>
</dbReference>
<evidence type="ECO:0000256" key="1">
    <source>
        <dbReference type="ARBA" id="ARBA00004496"/>
    </source>
</evidence>
<dbReference type="GO" id="GO:0008760">
    <property type="term" value="F:UDP-N-acetylglucosamine 1-carboxyvinyltransferase activity"/>
    <property type="evidence" value="ECO:0007669"/>
    <property type="project" value="UniProtKB-UniRule"/>
</dbReference>
<keyword evidence="15" id="KW-1185">Reference proteome</keyword>
<accession>A0A939KGK1</accession>
<dbReference type="InterPro" id="IPR036968">
    <property type="entry name" value="Enolpyruvate_Tfrase_sf"/>
</dbReference>
<keyword evidence="7 12" id="KW-0573">Peptidoglycan synthesis</keyword>
<evidence type="ECO:0000256" key="7">
    <source>
        <dbReference type="ARBA" id="ARBA00022984"/>
    </source>
</evidence>
<keyword evidence="3 12" id="KW-0963">Cytoplasm</keyword>
<name>A0A939KGK1_9CLOT</name>
<evidence type="ECO:0000256" key="10">
    <source>
        <dbReference type="ARBA" id="ARBA00038367"/>
    </source>
</evidence>
<dbReference type="GO" id="GO:0019277">
    <property type="term" value="P:UDP-N-acetylgalactosamine biosynthetic process"/>
    <property type="evidence" value="ECO:0007669"/>
    <property type="project" value="InterPro"/>
</dbReference>
<feature type="binding site" evidence="12">
    <location>
        <begin position="122"/>
        <end position="126"/>
    </location>
    <ligand>
        <name>UDP-N-acetyl-alpha-D-glucosamine</name>
        <dbReference type="ChEBI" id="CHEBI:57705"/>
    </ligand>
</feature>
<feature type="binding site" evidence="12">
    <location>
        <position position="328"/>
    </location>
    <ligand>
        <name>UDP-N-acetyl-alpha-D-glucosamine</name>
        <dbReference type="ChEBI" id="CHEBI:57705"/>
    </ligand>
</feature>
<dbReference type="AlphaFoldDB" id="A0A939KGK1"/>
<dbReference type="NCBIfam" id="NF006873">
    <property type="entry name" value="PRK09369.1"/>
    <property type="match status" value="1"/>
</dbReference>
<dbReference type="Proteomes" id="UP000664218">
    <property type="component" value="Unassembled WGS sequence"/>
</dbReference>
<feature type="binding site" evidence="12">
    <location>
        <position position="93"/>
    </location>
    <ligand>
        <name>UDP-N-acetyl-alpha-D-glucosamine</name>
        <dbReference type="ChEBI" id="CHEBI:57705"/>
    </ligand>
</feature>
<evidence type="ECO:0000256" key="5">
    <source>
        <dbReference type="ARBA" id="ARBA00022679"/>
    </source>
</evidence>
<comment type="subcellular location">
    <subcellularLocation>
        <location evidence="1 12">Cytoplasm</location>
    </subcellularLocation>
</comment>
<feature type="modified residue" description="2-(S-cysteinyl)pyruvic acid O-phosphothioketal" evidence="12">
    <location>
        <position position="117"/>
    </location>
</feature>
<evidence type="ECO:0000313" key="15">
    <source>
        <dbReference type="Proteomes" id="UP000664218"/>
    </source>
</evidence>
<dbReference type="CDD" id="cd01555">
    <property type="entry name" value="UdpNAET"/>
    <property type="match status" value="1"/>
</dbReference>
<keyword evidence="4 12" id="KW-0132">Cell division</keyword>
<dbReference type="InterPro" id="IPR050068">
    <property type="entry name" value="MurA_subfamily"/>
</dbReference>
<dbReference type="GO" id="GO:0051301">
    <property type="term" value="P:cell division"/>
    <property type="evidence" value="ECO:0007669"/>
    <property type="project" value="UniProtKB-KW"/>
</dbReference>
<comment type="catalytic activity">
    <reaction evidence="11 12">
        <text>phosphoenolpyruvate + UDP-N-acetyl-alpha-D-glucosamine = UDP-N-acetyl-3-O-(1-carboxyvinyl)-alpha-D-glucosamine + phosphate</text>
        <dbReference type="Rhea" id="RHEA:18681"/>
        <dbReference type="ChEBI" id="CHEBI:43474"/>
        <dbReference type="ChEBI" id="CHEBI:57705"/>
        <dbReference type="ChEBI" id="CHEBI:58702"/>
        <dbReference type="ChEBI" id="CHEBI:68483"/>
        <dbReference type="EC" id="2.5.1.7"/>
    </reaction>
</comment>
<dbReference type="PANTHER" id="PTHR43783">
    <property type="entry name" value="UDP-N-ACETYLGLUCOSAMINE 1-CARBOXYVINYLTRANSFERASE"/>
    <property type="match status" value="1"/>
</dbReference>
<dbReference type="GO" id="GO:0009252">
    <property type="term" value="P:peptidoglycan biosynthetic process"/>
    <property type="evidence" value="ECO:0007669"/>
    <property type="project" value="UniProtKB-UniRule"/>
</dbReference>
<dbReference type="GO" id="GO:0005737">
    <property type="term" value="C:cytoplasm"/>
    <property type="evidence" value="ECO:0007669"/>
    <property type="project" value="UniProtKB-SubCell"/>
</dbReference>
<sequence length="419" mass="44823">MEKLIIIGGHKLHGEVEISGAKNAAVAILPAALMVANGISEIENIPDIDDVHCLERIIESVGGKIVKNGTTYSVDCTGDLKVVADTEDVRKMRASYYLVGALLGRYKSAKVELPGGCAIGVRPMDQHIKGFEALGAKVTMDHGSITAKAERLIGANIFFDVVSVGATINVMLAATLAEGQTVLENVAREPHVVDVANFLNTMGADIKGAGTDVIRINGVKELKGCTYSVIPDQIEAGTYMIAAAACGGEVTIKNIIPKHMESISAKLEEMGVIIKEYDDSLVIQSDPENLKSCNVKTSPYPGFPTDVQQPMGVLMSIAKGRSIINESIWESRFKHMDELKKMGACVLVEGRTAIIEGVEKLSGANVRATDLRAGAAMVIAGLIAEGKTEISDVEHIYRGYPNIEQKFRELGAEISVEKC</sequence>
<evidence type="ECO:0000256" key="2">
    <source>
        <dbReference type="ARBA" id="ARBA00004752"/>
    </source>
</evidence>
<proteinExistence type="inferred from homology"/>
<evidence type="ECO:0000256" key="8">
    <source>
        <dbReference type="ARBA" id="ARBA00023306"/>
    </source>
</evidence>
<evidence type="ECO:0000256" key="12">
    <source>
        <dbReference type="HAMAP-Rule" id="MF_00111"/>
    </source>
</evidence>
<feature type="binding site" evidence="12">
    <location>
        <position position="306"/>
    </location>
    <ligand>
        <name>UDP-N-acetyl-alpha-D-glucosamine</name>
        <dbReference type="ChEBI" id="CHEBI:57705"/>
    </ligand>
</feature>
<comment type="pathway">
    <text evidence="2 12">Cell wall biogenesis; peptidoglycan biosynthesis.</text>
</comment>
<dbReference type="InterPro" id="IPR005750">
    <property type="entry name" value="UDP_GlcNAc_COvinyl_MurA"/>
</dbReference>
<organism evidence="14 15">
    <name type="scientific">Proteiniclasticum aestuarii</name>
    <dbReference type="NCBI Taxonomy" id="2817862"/>
    <lineage>
        <taxon>Bacteria</taxon>
        <taxon>Bacillati</taxon>
        <taxon>Bacillota</taxon>
        <taxon>Clostridia</taxon>
        <taxon>Eubacteriales</taxon>
        <taxon>Clostridiaceae</taxon>
        <taxon>Proteiniclasticum</taxon>
    </lineage>
</organism>
<dbReference type="GO" id="GO:0008360">
    <property type="term" value="P:regulation of cell shape"/>
    <property type="evidence" value="ECO:0007669"/>
    <property type="project" value="UniProtKB-KW"/>
</dbReference>
<dbReference type="EC" id="2.5.1.7" evidence="12"/>
<feature type="binding site" evidence="12">
    <location>
        <begin position="22"/>
        <end position="23"/>
    </location>
    <ligand>
        <name>phosphoenolpyruvate</name>
        <dbReference type="ChEBI" id="CHEBI:58702"/>
    </ligand>
</feature>
<evidence type="ECO:0000256" key="9">
    <source>
        <dbReference type="ARBA" id="ARBA00023316"/>
    </source>
</evidence>
<evidence type="ECO:0000256" key="4">
    <source>
        <dbReference type="ARBA" id="ARBA00022618"/>
    </source>
</evidence>
<keyword evidence="6 12" id="KW-0133">Cell shape</keyword>
<comment type="caution">
    <text evidence="14">The sequence shown here is derived from an EMBL/GenBank/DDBJ whole genome shotgun (WGS) entry which is preliminary data.</text>
</comment>
<dbReference type="RefSeq" id="WP_207600138.1">
    <property type="nucleotide sequence ID" value="NZ_JAFNJU010000008.1"/>
</dbReference>
<keyword evidence="12" id="KW-0670">Pyruvate</keyword>
<evidence type="ECO:0000256" key="6">
    <source>
        <dbReference type="ARBA" id="ARBA00022960"/>
    </source>
</evidence>
<keyword evidence="8 12" id="KW-0131">Cell cycle</keyword>
<dbReference type="PANTHER" id="PTHR43783:SF2">
    <property type="entry name" value="UDP-N-ACETYLGLUCOSAMINE 1-CARBOXYVINYLTRANSFERASE 2"/>
    <property type="match status" value="1"/>
</dbReference>
<protein>
    <recommendedName>
        <fullName evidence="12">UDP-N-acetylglucosamine 1-carboxyvinyltransferase</fullName>
        <ecNumber evidence="12">2.5.1.7</ecNumber>
    </recommendedName>
    <alternativeName>
        <fullName evidence="12">Enoylpyruvate transferase</fullName>
    </alternativeName>
    <alternativeName>
        <fullName evidence="12">UDP-N-acetylglucosamine enolpyruvyl transferase</fullName>
        <shortName evidence="12">EPT</shortName>
    </alternativeName>
</protein>
<reference evidence="14" key="1">
    <citation type="submission" date="2021-03" db="EMBL/GenBank/DDBJ databases">
        <title>Proteiniclasticum marinus sp. nov., isolated from tidal flat sediment.</title>
        <authorList>
            <person name="Namirimu T."/>
            <person name="Yang J.-A."/>
            <person name="Yang S.-H."/>
            <person name="Kim Y.-J."/>
            <person name="Kwon K.K."/>
        </authorList>
    </citation>
    <scope>NUCLEOTIDE SEQUENCE</scope>
    <source>
        <strain evidence="14">SCR006</strain>
    </source>
</reference>
<dbReference type="InterPro" id="IPR001986">
    <property type="entry name" value="Enolpyruvate_Tfrase_dom"/>
</dbReference>
<evidence type="ECO:0000313" key="14">
    <source>
        <dbReference type="EMBL" id="MBO1265617.1"/>
    </source>
</evidence>
<keyword evidence="9 12" id="KW-0961">Cell wall biogenesis/degradation</keyword>
<evidence type="ECO:0000256" key="3">
    <source>
        <dbReference type="ARBA" id="ARBA00022490"/>
    </source>
</evidence>